<evidence type="ECO:0000256" key="2">
    <source>
        <dbReference type="ARBA" id="ARBA00006148"/>
    </source>
</evidence>
<comment type="subcellular location">
    <subcellularLocation>
        <location evidence="1">Membrane</location>
        <topology evidence="1">Multi-pass membrane protein</topology>
    </subcellularLocation>
</comment>
<feature type="transmembrane region" description="Helical" evidence="7">
    <location>
        <begin position="264"/>
        <end position="286"/>
    </location>
</feature>
<evidence type="ECO:0000256" key="6">
    <source>
        <dbReference type="ARBA" id="ARBA00023136"/>
    </source>
</evidence>
<evidence type="ECO:0000256" key="4">
    <source>
        <dbReference type="ARBA" id="ARBA00022692"/>
    </source>
</evidence>
<keyword evidence="6 7" id="KW-0472">Membrane</keyword>
<dbReference type="SUPFAM" id="SSF118215">
    <property type="entry name" value="Proton glutamate symport protein"/>
    <property type="match status" value="1"/>
</dbReference>
<dbReference type="Pfam" id="PF00375">
    <property type="entry name" value="SDF"/>
    <property type="match status" value="1"/>
</dbReference>
<evidence type="ECO:0000313" key="8">
    <source>
        <dbReference type="EMBL" id="ODA33544.1"/>
    </source>
</evidence>
<dbReference type="PANTHER" id="PTHR42865">
    <property type="entry name" value="PROTON/GLUTAMATE-ASPARTATE SYMPORTER"/>
    <property type="match status" value="1"/>
</dbReference>
<reference evidence="8 9" key="1">
    <citation type="submission" date="2016-05" db="EMBL/GenBank/DDBJ databases">
        <title>Genomic Taxonomy of the Vibrionaceae.</title>
        <authorList>
            <person name="Gomez-Gil B."/>
            <person name="Enciso-Ibarra J."/>
        </authorList>
    </citation>
    <scope>NUCLEOTIDE SEQUENCE [LARGE SCALE GENOMIC DNA]</scope>
    <source>
        <strain evidence="8 9">CAIM 1920</strain>
    </source>
</reference>
<evidence type="ECO:0000256" key="5">
    <source>
        <dbReference type="ARBA" id="ARBA00022989"/>
    </source>
</evidence>
<gene>
    <name evidence="8" type="ORF">A8L45_10065</name>
</gene>
<dbReference type="Gene3D" id="1.10.3860.10">
    <property type="entry name" value="Sodium:dicarboxylate symporter"/>
    <property type="match status" value="1"/>
</dbReference>
<feature type="transmembrane region" description="Helical" evidence="7">
    <location>
        <begin position="394"/>
        <end position="414"/>
    </location>
</feature>
<organism evidence="8 9">
    <name type="scientific">Veronia pacifica</name>
    <dbReference type="NCBI Taxonomy" id="1080227"/>
    <lineage>
        <taxon>Bacteria</taxon>
        <taxon>Pseudomonadati</taxon>
        <taxon>Pseudomonadota</taxon>
        <taxon>Gammaproteobacteria</taxon>
        <taxon>Vibrionales</taxon>
        <taxon>Vibrionaceae</taxon>
        <taxon>Veronia</taxon>
    </lineage>
</organism>
<dbReference type="AlphaFoldDB" id="A0A1C3EJY8"/>
<evidence type="ECO:0000256" key="1">
    <source>
        <dbReference type="ARBA" id="ARBA00004141"/>
    </source>
</evidence>
<evidence type="ECO:0000313" key="9">
    <source>
        <dbReference type="Proteomes" id="UP000094936"/>
    </source>
</evidence>
<comment type="similarity">
    <text evidence="2">Belongs to the dicarboxylate/amino acid:cation symporter (DAACS) (TC 2.A.23) family.</text>
</comment>
<protein>
    <submittedName>
        <fullName evidence="8">Sodium:dicarboxylate symporter</fullName>
    </submittedName>
</protein>
<dbReference type="RefSeq" id="WP_068901825.1">
    <property type="nucleotide sequence ID" value="NZ_JBHUIF010000009.1"/>
</dbReference>
<dbReference type="GO" id="GO:0005886">
    <property type="term" value="C:plasma membrane"/>
    <property type="evidence" value="ECO:0007669"/>
    <property type="project" value="TreeGrafter"/>
</dbReference>
<dbReference type="OrthoDB" id="7778689at2"/>
<feature type="transmembrane region" description="Helical" evidence="7">
    <location>
        <begin position="224"/>
        <end position="244"/>
    </location>
</feature>
<feature type="transmembrane region" description="Helical" evidence="7">
    <location>
        <begin position="369"/>
        <end position="388"/>
    </location>
</feature>
<dbReference type="Proteomes" id="UP000094936">
    <property type="component" value="Unassembled WGS sequence"/>
</dbReference>
<evidence type="ECO:0000256" key="7">
    <source>
        <dbReference type="SAM" id="Phobius"/>
    </source>
</evidence>
<feature type="transmembrane region" description="Helical" evidence="7">
    <location>
        <begin position="6"/>
        <end position="21"/>
    </location>
</feature>
<feature type="transmembrane region" description="Helical" evidence="7">
    <location>
        <begin position="71"/>
        <end position="93"/>
    </location>
</feature>
<proteinExistence type="inferred from homology"/>
<name>A0A1C3EJY8_9GAMM</name>
<dbReference type="GO" id="GO:0015184">
    <property type="term" value="F:L-cystine transmembrane transporter activity"/>
    <property type="evidence" value="ECO:0007669"/>
    <property type="project" value="TreeGrafter"/>
</dbReference>
<dbReference type="PANTHER" id="PTHR42865:SF5">
    <property type="entry name" value="L-CYSTINE TRANSPORTER TCYP"/>
    <property type="match status" value="1"/>
</dbReference>
<evidence type="ECO:0000256" key="3">
    <source>
        <dbReference type="ARBA" id="ARBA00022448"/>
    </source>
</evidence>
<feature type="transmembrane region" description="Helical" evidence="7">
    <location>
        <begin position="185"/>
        <end position="204"/>
    </location>
</feature>
<dbReference type="EMBL" id="LYBM01000015">
    <property type="protein sequence ID" value="ODA33544.1"/>
    <property type="molecule type" value="Genomic_DNA"/>
</dbReference>
<keyword evidence="5 7" id="KW-1133">Transmembrane helix</keyword>
<accession>A0A1C3EJY8</accession>
<dbReference type="STRING" id="1080227.A8L45_10065"/>
<comment type="caution">
    <text evidence="8">The sequence shown here is derived from an EMBL/GenBank/DDBJ whole genome shotgun (WGS) entry which is preliminary data.</text>
</comment>
<feature type="transmembrane region" description="Helical" evidence="7">
    <location>
        <begin position="105"/>
        <end position="126"/>
    </location>
</feature>
<keyword evidence="9" id="KW-1185">Reference proteome</keyword>
<keyword evidence="3" id="KW-0813">Transport</keyword>
<dbReference type="PRINTS" id="PR00173">
    <property type="entry name" value="EDTRNSPORT"/>
</dbReference>
<dbReference type="InterPro" id="IPR001991">
    <property type="entry name" value="Na-dicarboxylate_symporter"/>
</dbReference>
<dbReference type="InterPro" id="IPR036458">
    <property type="entry name" value="Na:dicarbo_symporter_sf"/>
</dbReference>
<sequence length="466" mass="48698">MTISVVINLAIFSALIIFLYAQQKKYISFTKRVFTGLGLGVVFGGLLQLYYGAGSEIIATSIDYFNIVGQGYVKLLQMIIIPLVMVSIISAILKLNGGSSVGKISAMTIGTLVFTTSIAALVGIVWSNIFGLTAEGLTAGVAEAARGQALEGRLNSVEHLSFAHMIIQFIPANPFLDMTGSRSTSTIATVIFSVFIGISATGVARKNPEVFASFEHFMNVAKTIVMRMVTLVLRLTPYGVMALMTKVISGSNYSDIINLANFVMASYGALFTMFAIHLSLVALVGINPLRYLKKIIPLLTFAFTSRSSAASIPLNVATQEKALGVSNGIANFAASFGSTIGQNGCAGIYPAMLAVMIAPTLGINPMDPGFIATLVAIITISSFGVAGIGGGATFAALIVLSAMDFPVALAGLLISIEPLIDMGRTALNVSGSAMAGTVTSKLLGETDMSVFNKNEAISVDGEDATA</sequence>
<feature type="transmembrane region" description="Helical" evidence="7">
    <location>
        <begin position="33"/>
        <end position="51"/>
    </location>
</feature>
<dbReference type="GO" id="GO:0015293">
    <property type="term" value="F:symporter activity"/>
    <property type="evidence" value="ECO:0007669"/>
    <property type="project" value="InterPro"/>
</dbReference>
<keyword evidence="4 7" id="KW-0812">Transmembrane</keyword>